<sequence>MLRSHPAGWPLLLLAAFIPGTYVLNSLNGKPCIKVIMGVEFIITEQKTWYFNLDSSRVRVSGYCTNKVAVLSITMPDNAASLQFTFTKEKKVFFVTKLTAHLSPMPVCIKCSNKTYSGLVDKDKMFKTANGKSFKCKSESQFLMSSTLQVKLVPLQLQAFALNNGKFGKGGRTLPSDCAEMLKHTQLVSCSIFKP</sequence>
<keyword evidence="5" id="KW-1133">Transmembrane helix</keyword>
<evidence type="ECO:0000313" key="11">
    <source>
        <dbReference type="EMBL" id="CAF96096.1"/>
    </source>
</evidence>
<protein>
    <submittedName>
        <fullName evidence="11">(spotted green pufferfish) hypothetical protein</fullName>
    </submittedName>
</protein>
<dbReference type="GO" id="GO:0005886">
    <property type="term" value="C:plasma membrane"/>
    <property type="evidence" value="ECO:0007669"/>
    <property type="project" value="TreeGrafter"/>
</dbReference>
<organism evidence="11">
    <name type="scientific">Tetraodon nigroviridis</name>
    <name type="common">Spotted green pufferfish</name>
    <name type="synonym">Chelonodon nigroviridis</name>
    <dbReference type="NCBI Taxonomy" id="99883"/>
    <lineage>
        <taxon>Eukaryota</taxon>
        <taxon>Metazoa</taxon>
        <taxon>Chordata</taxon>
        <taxon>Craniata</taxon>
        <taxon>Vertebrata</taxon>
        <taxon>Euteleostomi</taxon>
        <taxon>Actinopterygii</taxon>
        <taxon>Neopterygii</taxon>
        <taxon>Teleostei</taxon>
        <taxon>Neoteleostei</taxon>
        <taxon>Acanthomorphata</taxon>
        <taxon>Eupercaria</taxon>
        <taxon>Tetraodontiformes</taxon>
        <taxon>Tetradontoidea</taxon>
        <taxon>Tetraodontidae</taxon>
        <taxon>Tetraodon</taxon>
    </lineage>
</organism>
<dbReference type="PROSITE" id="PS51407">
    <property type="entry name" value="LAMP_3"/>
    <property type="match status" value="1"/>
</dbReference>
<reference evidence="11" key="1">
    <citation type="journal article" date="2004" name="Nature">
        <title>Genome duplication in the teleost fish Tetraodon nigroviridis reveals the early vertebrate proto-karyotype.</title>
        <authorList>
            <person name="Jaillon O."/>
            <person name="Aury J.-M."/>
            <person name="Brunet F."/>
            <person name="Petit J.-L."/>
            <person name="Stange-Thomann N."/>
            <person name="Mauceli E."/>
            <person name="Bouneau L."/>
            <person name="Fischer C."/>
            <person name="Ozouf-Costaz C."/>
            <person name="Bernot A."/>
            <person name="Nicaud S."/>
            <person name="Jaffe D."/>
            <person name="Fisher S."/>
            <person name="Lutfalla G."/>
            <person name="Dossat C."/>
            <person name="Segurens B."/>
            <person name="Dasilva C."/>
            <person name="Salanoubat M."/>
            <person name="Levy M."/>
            <person name="Boudet N."/>
            <person name="Castellano S."/>
            <person name="Anthouard V."/>
            <person name="Jubin C."/>
            <person name="Castelli V."/>
            <person name="Katinka M."/>
            <person name="Vacherie B."/>
            <person name="Biemont C."/>
            <person name="Skalli Z."/>
            <person name="Cattolico L."/>
            <person name="Poulain J."/>
            <person name="De Berardinis V."/>
            <person name="Cruaud C."/>
            <person name="Duprat S."/>
            <person name="Brottier P."/>
            <person name="Coutanceau J.-P."/>
            <person name="Gouzy J."/>
            <person name="Parra G."/>
            <person name="Lardier G."/>
            <person name="Chapple C."/>
            <person name="McKernan K.J."/>
            <person name="McEwan P."/>
            <person name="Bosak S."/>
            <person name="Kellis M."/>
            <person name="Volff J.-N."/>
            <person name="Guigo R."/>
            <person name="Zody M.C."/>
            <person name="Mesirov J."/>
            <person name="Lindblad-Toh K."/>
            <person name="Birren B."/>
            <person name="Nusbaum C."/>
            <person name="Kahn D."/>
            <person name="Robinson-Rechavi M."/>
            <person name="Laudet V."/>
            <person name="Schachter V."/>
            <person name="Quetier F."/>
            <person name="Saurin W."/>
            <person name="Scarpelli C."/>
            <person name="Wincker P."/>
            <person name="Lander E.S."/>
            <person name="Weissenbach J."/>
            <person name="Roest Crollius H."/>
        </authorList>
    </citation>
    <scope>NUCLEOTIDE SEQUENCE [LARGE SCALE GENOMIC DNA]</scope>
</reference>
<keyword evidence="8" id="KW-0458">Lysosome</keyword>
<dbReference type="Pfam" id="PF01299">
    <property type="entry name" value="Lamp2-like_luminal"/>
    <property type="match status" value="1"/>
</dbReference>
<evidence type="ECO:0000256" key="2">
    <source>
        <dbReference type="ARBA" id="ARBA00022692"/>
    </source>
</evidence>
<dbReference type="GO" id="GO:0005765">
    <property type="term" value="C:lysosomal membrane"/>
    <property type="evidence" value="ECO:0007669"/>
    <property type="project" value="UniProtKB-SubCell"/>
</dbReference>
<reference evidence="11" key="2">
    <citation type="submission" date="2004-02" db="EMBL/GenBank/DDBJ databases">
        <authorList>
            <consortium name="Genoscope"/>
            <consortium name="Whitehead Institute Centre for Genome Research"/>
        </authorList>
    </citation>
    <scope>NUCLEOTIDE SEQUENCE</scope>
</reference>
<keyword evidence="4" id="KW-0967">Endosome</keyword>
<evidence type="ECO:0000256" key="1">
    <source>
        <dbReference type="ARBA" id="ARBA00004530"/>
    </source>
</evidence>
<feature type="chain" id="PRO_5004243513" evidence="9">
    <location>
        <begin position="24"/>
        <end position="195"/>
    </location>
</feature>
<keyword evidence="7" id="KW-0325">Glycoprotein</keyword>
<evidence type="ECO:0000256" key="7">
    <source>
        <dbReference type="ARBA" id="ARBA00023180"/>
    </source>
</evidence>
<evidence type="ECO:0000256" key="9">
    <source>
        <dbReference type="SAM" id="SignalP"/>
    </source>
</evidence>
<feature type="domain" description="Lysosome-associated membrane glycoprotein 2-like luminal" evidence="10">
    <location>
        <begin position="20"/>
        <end position="162"/>
    </location>
</feature>
<dbReference type="AlphaFoldDB" id="Q4STD6"/>
<evidence type="ECO:0000256" key="8">
    <source>
        <dbReference type="PROSITE-ProRule" id="PRU00740"/>
    </source>
</evidence>
<dbReference type="OrthoDB" id="9428839at2759"/>
<comment type="caution">
    <text evidence="8">Lacks conserved residue(s) required for the propagation of feature annotation.</text>
</comment>
<comment type="similarity">
    <text evidence="8">Belongs to the LAMP family.</text>
</comment>
<proteinExistence type="inferred from homology"/>
<evidence type="ECO:0000256" key="6">
    <source>
        <dbReference type="ARBA" id="ARBA00023136"/>
    </source>
</evidence>
<evidence type="ECO:0000256" key="3">
    <source>
        <dbReference type="ARBA" id="ARBA00022729"/>
    </source>
</evidence>
<gene>
    <name evidence="11" type="ORF">GSTENG00013005001</name>
</gene>
<evidence type="ECO:0000256" key="4">
    <source>
        <dbReference type="ARBA" id="ARBA00022753"/>
    </source>
</evidence>
<dbReference type="InterPro" id="IPR002000">
    <property type="entry name" value="Lysosome-assoc_membr_glycop"/>
</dbReference>
<dbReference type="InterPro" id="IPR048528">
    <property type="entry name" value="Lamp2-like_luminal"/>
</dbReference>
<dbReference type="Gene3D" id="2.40.160.110">
    <property type="match status" value="1"/>
</dbReference>
<evidence type="ECO:0000259" key="10">
    <source>
        <dbReference type="Pfam" id="PF01299"/>
    </source>
</evidence>
<dbReference type="PANTHER" id="PTHR11506">
    <property type="entry name" value="LYSOSOME-ASSOCIATED MEMBRANE GLYCOPROTEIN"/>
    <property type="match status" value="1"/>
</dbReference>
<keyword evidence="3 9" id="KW-0732">Signal</keyword>
<keyword evidence="6 8" id="KW-0472">Membrane</keyword>
<dbReference type="KEGG" id="tng:GSTEN00013005G001"/>
<feature type="signal peptide" evidence="9">
    <location>
        <begin position="1"/>
        <end position="23"/>
    </location>
</feature>
<keyword evidence="2 8" id="KW-0812">Transmembrane</keyword>
<dbReference type="GO" id="GO:0031902">
    <property type="term" value="C:late endosome membrane"/>
    <property type="evidence" value="ECO:0007669"/>
    <property type="project" value="TreeGrafter"/>
</dbReference>
<comment type="caution">
    <text evidence="11">The sequence shown here is derived from an EMBL/GenBank/DDBJ whole genome shotgun (WGS) entry which is preliminary data.</text>
</comment>
<dbReference type="GO" id="GO:0072594">
    <property type="term" value="P:establishment of protein localization to organelle"/>
    <property type="evidence" value="ECO:0007669"/>
    <property type="project" value="TreeGrafter"/>
</dbReference>
<name>Q4STD6_TETNG</name>
<dbReference type="PANTHER" id="PTHR11506:SF30">
    <property type="entry name" value="LYSOSOME-ASSOCIATED MEMBRANE GLYCOPROTEIN 3"/>
    <property type="match status" value="1"/>
</dbReference>
<comment type="subcellular location">
    <subcellularLocation>
        <location evidence="1">Endosome membrane</location>
        <topology evidence="1">Single-pass type I membrane protein</topology>
    </subcellularLocation>
    <subcellularLocation>
        <location evidence="8">Lysosome membrane</location>
        <topology evidence="8">Single-pass type I membrane protein</topology>
    </subcellularLocation>
</comment>
<dbReference type="EMBL" id="CAAE01014243">
    <property type="protein sequence ID" value="CAF96096.1"/>
    <property type="molecule type" value="Genomic_DNA"/>
</dbReference>
<accession>Q4STD6</accession>
<evidence type="ECO:0000256" key="5">
    <source>
        <dbReference type="ARBA" id="ARBA00022989"/>
    </source>
</evidence>